<evidence type="ECO:0000313" key="1">
    <source>
        <dbReference type="EMBL" id="RXG11554.1"/>
    </source>
</evidence>
<reference evidence="1 2" key="1">
    <citation type="submission" date="2018-07" db="EMBL/GenBank/DDBJ databases">
        <title>Leeuwenhoekiella genomics.</title>
        <authorList>
            <person name="Tahon G."/>
            <person name="Willems A."/>
        </authorList>
    </citation>
    <scope>NUCLEOTIDE SEQUENCE [LARGE SCALE GENOMIC DNA]</scope>
    <source>
        <strain evidence="1 2">R-50232</strain>
    </source>
</reference>
<organism evidence="1 2">
    <name type="scientific">Leeuwenhoekiella aestuarii</name>
    <dbReference type="NCBI Taxonomy" id="2249426"/>
    <lineage>
        <taxon>Bacteria</taxon>
        <taxon>Pseudomonadati</taxon>
        <taxon>Bacteroidota</taxon>
        <taxon>Flavobacteriia</taxon>
        <taxon>Flavobacteriales</taxon>
        <taxon>Flavobacteriaceae</taxon>
        <taxon>Leeuwenhoekiella</taxon>
    </lineage>
</organism>
<dbReference type="InterPro" id="IPR043766">
    <property type="entry name" value="BfmA-like"/>
</dbReference>
<keyword evidence="2" id="KW-1185">Reference proteome</keyword>
<accession>A0A4Q0NNJ9</accession>
<dbReference type="EMBL" id="QOVI01000010">
    <property type="protein sequence ID" value="RXG11554.1"/>
    <property type="molecule type" value="Genomic_DNA"/>
</dbReference>
<dbReference type="Proteomes" id="UP000289821">
    <property type="component" value="Unassembled WGS sequence"/>
</dbReference>
<name>A0A4Q0NNJ9_9FLAO</name>
<dbReference type="OrthoDB" id="5194627at2"/>
<protein>
    <submittedName>
        <fullName evidence="1">Uncharacterized protein</fullName>
    </submittedName>
</protein>
<dbReference type="AlphaFoldDB" id="A0A4Q0NNJ9"/>
<dbReference type="RefSeq" id="WP_128762817.1">
    <property type="nucleotide sequence ID" value="NZ_QOVI01000010.1"/>
</dbReference>
<sequence length="185" mass="21414">MYITISPQKQGGHYPKSSADFVSYLEKENAEEALAHTEYFFNQDQEYNHSKFSASAFQDIIGQAQKNLGNLSPSDNQWPLKNNLWTNNYNINNIQTDISRLRKGDTVPNAIDYFKILKTYPNLKKKVFLVINFISKAELEDRLQKLRDAEEFAERNEVIQILWFVSSLVSSCYEVGAEIYILCKP</sequence>
<dbReference type="Pfam" id="PF18976">
    <property type="entry name" value="DUF5712"/>
    <property type="match status" value="1"/>
</dbReference>
<evidence type="ECO:0000313" key="2">
    <source>
        <dbReference type="Proteomes" id="UP000289821"/>
    </source>
</evidence>
<gene>
    <name evidence="1" type="ORF">DSM04_11046</name>
</gene>
<proteinExistence type="predicted"/>
<comment type="caution">
    <text evidence="1">The sequence shown here is derived from an EMBL/GenBank/DDBJ whole genome shotgun (WGS) entry which is preliminary data.</text>
</comment>